<dbReference type="EMBL" id="JANPWB010000012">
    <property type="protein sequence ID" value="KAJ1113530.1"/>
    <property type="molecule type" value="Genomic_DNA"/>
</dbReference>
<accession>A0AAV7NF89</accession>
<reference evidence="1" key="1">
    <citation type="journal article" date="2022" name="bioRxiv">
        <title>Sequencing and chromosome-scale assembly of the giantPleurodeles waltlgenome.</title>
        <authorList>
            <person name="Brown T."/>
            <person name="Elewa A."/>
            <person name="Iarovenko S."/>
            <person name="Subramanian E."/>
            <person name="Araus A.J."/>
            <person name="Petzold A."/>
            <person name="Susuki M."/>
            <person name="Suzuki K.-i.T."/>
            <person name="Hayashi T."/>
            <person name="Toyoda A."/>
            <person name="Oliveira C."/>
            <person name="Osipova E."/>
            <person name="Leigh N.D."/>
            <person name="Simon A."/>
            <person name="Yun M.H."/>
        </authorList>
    </citation>
    <scope>NUCLEOTIDE SEQUENCE</scope>
    <source>
        <strain evidence="1">20211129_DDA</strain>
        <tissue evidence="1">Liver</tissue>
    </source>
</reference>
<dbReference type="Proteomes" id="UP001066276">
    <property type="component" value="Chromosome 8"/>
</dbReference>
<evidence type="ECO:0000313" key="1">
    <source>
        <dbReference type="EMBL" id="KAJ1113530.1"/>
    </source>
</evidence>
<organism evidence="1 2">
    <name type="scientific">Pleurodeles waltl</name>
    <name type="common">Iberian ribbed newt</name>
    <dbReference type="NCBI Taxonomy" id="8319"/>
    <lineage>
        <taxon>Eukaryota</taxon>
        <taxon>Metazoa</taxon>
        <taxon>Chordata</taxon>
        <taxon>Craniata</taxon>
        <taxon>Vertebrata</taxon>
        <taxon>Euteleostomi</taxon>
        <taxon>Amphibia</taxon>
        <taxon>Batrachia</taxon>
        <taxon>Caudata</taxon>
        <taxon>Salamandroidea</taxon>
        <taxon>Salamandridae</taxon>
        <taxon>Pleurodelinae</taxon>
        <taxon>Pleurodeles</taxon>
    </lineage>
</organism>
<dbReference type="AlphaFoldDB" id="A0AAV7NF89"/>
<evidence type="ECO:0000313" key="2">
    <source>
        <dbReference type="Proteomes" id="UP001066276"/>
    </source>
</evidence>
<keyword evidence="2" id="KW-1185">Reference proteome</keyword>
<name>A0AAV7NF89_PLEWA</name>
<sequence length="98" mass="11810">MQRPRAPVPLYLRLMMLMYKRTGRAEKRSETEEREFKCMAYRYRWRTRQTQQPPALRRAPALCTCNLWDMAYMAMVDICTHGCHRGNYTYTWHSAELG</sequence>
<protein>
    <recommendedName>
        <fullName evidence="3">Secreted protein</fullName>
    </recommendedName>
</protein>
<gene>
    <name evidence="1" type="ORF">NDU88_001772</name>
</gene>
<comment type="caution">
    <text evidence="1">The sequence shown here is derived from an EMBL/GenBank/DDBJ whole genome shotgun (WGS) entry which is preliminary data.</text>
</comment>
<proteinExistence type="predicted"/>
<evidence type="ECO:0008006" key="3">
    <source>
        <dbReference type="Google" id="ProtNLM"/>
    </source>
</evidence>